<evidence type="ECO:0000256" key="7">
    <source>
        <dbReference type="ARBA" id="ARBA00022559"/>
    </source>
</evidence>
<feature type="signal peptide" evidence="24">
    <location>
        <begin position="1"/>
        <end position="25"/>
    </location>
</feature>
<keyword evidence="7 26" id="KW-0575">Peroxidase</keyword>
<evidence type="ECO:0000259" key="25">
    <source>
        <dbReference type="PROSITE" id="PS50873"/>
    </source>
</evidence>
<evidence type="ECO:0000256" key="13">
    <source>
        <dbReference type="ARBA" id="ARBA00023004"/>
    </source>
</evidence>
<dbReference type="Pfam" id="PF00141">
    <property type="entry name" value="peroxidase"/>
    <property type="match status" value="2"/>
</dbReference>
<dbReference type="PROSITE" id="PS50873">
    <property type="entry name" value="PEROXIDASE_4"/>
    <property type="match status" value="2"/>
</dbReference>
<dbReference type="Gene3D" id="1.10.420.10">
    <property type="entry name" value="Peroxidase, domain 2"/>
    <property type="match status" value="2"/>
</dbReference>
<feature type="active site" description="Proton acceptor" evidence="17">
    <location>
        <position position="382"/>
    </location>
</feature>
<proteinExistence type="inferred from homology"/>
<evidence type="ECO:0000256" key="23">
    <source>
        <dbReference type="SAM" id="Phobius"/>
    </source>
</evidence>
<gene>
    <name evidence="26" type="primary">HRPN_0</name>
    <name evidence="26" type="ORF">CFP56_024458</name>
</gene>
<keyword evidence="10 24" id="KW-0732">Signal</keyword>
<dbReference type="GO" id="GO:0046872">
    <property type="term" value="F:metal ion binding"/>
    <property type="evidence" value="ECO:0007669"/>
    <property type="project" value="UniProtKB-KW"/>
</dbReference>
<dbReference type="FunFam" id="1.10.420.10:FF:000001">
    <property type="entry name" value="Peroxidase"/>
    <property type="match status" value="2"/>
</dbReference>
<dbReference type="PANTHER" id="PTHR31388:SF6">
    <property type="entry name" value="PEROXIDASE"/>
    <property type="match status" value="1"/>
</dbReference>
<evidence type="ECO:0000256" key="8">
    <source>
        <dbReference type="ARBA" id="ARBA00022617"/>
    </source>
</evidence>
<evidence type="ECO:0000256" key="22">
    <source>
        <dbReference type="RuleBase" id="RU004241"/>
    </source>
</evidence>
<keyword evidence="14 21" id="KW-1015">Disulfide bond</keyword>
<evidence type="ECO:0000256" key="11">
    <source>
        <dbReference type="ARBA" id="ARBA00022837"/>
    </source>
</evidence>
<feature type="site" description="Transition state stabilizer" evidence="20">
    <location>
        <position position="378"/>
    </location>
</feature>
<dbReference type="GO" id="GO:0020037">
    <property type="term" value="F:heme binding"/>
    <property type="evidence" value="ECO:0007669"/>
    <property type="project" value="InterPro"/>
</dbReference>
<accession>A0AAW0M0L6</accession>
<comment type="subcellular location">
    <subcellularLocation>
        <location evidence="4">Secreted</location>
    </subcellularLocation>
</comment>
<keyword evidence="12" id="KW-0560">Oxidoreductase</keyword>
<evidence type="ECO:0000313" key="26">
    <source>
        <dbReference type="EMBL" id="KAK7856266.1"/>
    </source>
</evidence>
<comment type="caution">
    <text evidence="26">The sequence shown here is derived from an EMBL/GenBank/DDBJ whole genome shotgun (WGS) entry which is preliminary data.</text>
</comment>
<evidence type="ECO:0000256" key="15">
    <source>
        <dbReference type="ARBA" id="ARBA00023180"/>
    </source>
</evidence>
<protein>
    <recommendedName>
        <fullName evidence="5">peroxidase</fullName>
        <ecNumber evidence="5">1.11.1.7</ecNumber>
    </recommendedName>
</protein>
<feature type="binding site" evidence="19">
    <location>
        <position position="383"/>
    </location>
    <ligand>
        <name>Ca(2+)</name>
        <dbReference type="ChEBI" id="CHEBI:29108"/>
        <label>1</label>
    </ligand>
</feature>
<keyword evidence="8" id="KW-0349">Heme</keyword>
<feature type="disulfide bond" evidence="21">
    <location>
        <begin position="384"/>
        <end position="389"/>
    </location>
</feature>
<feature type="binding site" evidence="19">
    <location>
        <position position="554"/>
    </location>
    <ligand>
        <name>Ca(2+)</name>
        <dbReference type="ChEBI" id="CHEBI:29108"/>
        <label>2</label>
    </ligand>
</feature>
<evidence type="ECO:0000256" key="20">
    <source>
        <dbReference type="PIRSR" id="PIRSR600823-4"/>
    </source>
</evidence>
<feature type="binding site" evidence="19">
    <location>
        <position position="401"/>
    </location>
    <ligand>
        <name>Ca(2+)</name>
        <dbReference type="ChEBI" id="CHEBI:29108"/>
        <label>1</label>
    </ligand>
</feature>
<dbReference type="InterPro" id="IPR000823">
    <property type="entry name" value="Peroxidase_pln"/>
</dbReference>
<evidence type="ECO:0000256" key="17">
    <source>
        <dbReference type="PIRSR" id="PIRSR600823-1"/>
    </source>
</evidence>
<comment type="function">
    <text evidence="3">Removal of H(2)O(2), oxidation of toxic reductants, biosynthesis and degradation of lignin, suberization, auxin catabolism, response to environmental stresses such as wounding, pathogen attack and oxidative stress. These functions might be dependent on each isozyme/isoform in each plant tissue.</text>
</comment>
<keyword evidence="6" id="KW-0964">Secreted</keyword>
<keyword evidence="9 19" id="KW-0479">Metal-binding</keyword>
<dbReference type="Gene3D" id="1.10.520.10">
    <property type="match status" value="2"/>
</dbReference>
<dbReference type="EMBL" id="PKMF04000038">
    <property type="protein sequence ID" value="KAK7856266.1"/>
    <property type="molecule type" value="Genomic_DNA"/>
</dbReference>
<comment type="cofactor">
    <cofactor evidence="19">
        <name>Ca(2+)</name>
        <dbReference type="ChEBI" id="CHEBI:29108"/>
    </cofactor>
    <text evidence="19">Binds 2 calcium ions per subunit.</text>
</comment>
<feature type="chain" id="PRO_5043586874" description="peroxidase" evidence="24">
    <location>
        <begin position="26"/>
        <end position="631"/>
    </location>
</feature>
<keyword evidence="13" id="KW-0408">Iron</keyword>
<keyword evidence="23" id="KW-1133">Transmembrane helix</keyword>
<keyword evidence="11 19" id="KW-0106">Calcium</keyword>
<dbReference type="PROSITE" id="PS00436">
    <property type="entry name" value="PEROXIDASE_2"/>
    <property type="match status" value="2"/>
</dbReference>
<evidence type="ECO:0000256" key="5">
    <source>
        <dbReference type="ARBA" id="ARBA00012313"/>
    </source>
</evidence>
<sequence length="631" mass="69675">MKKSNSFYGYSLIMAFFMLFPGARSQLTPYFYERTCPNLLNIVRYEVEKAFFKEIRMAASLLRLHFHDCFVNGCDGSILLDVSDGEKVSFSNLNSVRGFEVVDDIKRAVEYECSGVVSCADILAIAARDSVVITGGPTWNVLLGRRDGFVSSKAAANNSIPSAFDSLYNITSKFKKVGLDVTDVVSLSARCAAFNNRLFNFEQTGRPDSSMDEHMLFQLQLLCPNIGNLTTPLDRDSPIGFPTNDFDNHYFQNLLNRKALLSSDQVLLNSYETKRLIQDYSISTDRFFDDFAKSMVKMGNISPLLGSRGQIRKNCRRKSDSFYGYSLILAFFMLFLAARSQLITDFYKTSCPNLMGIVRKEVQNAIKIEMRMAASLLRLHFHDCFVNGCDASILLDVSDGEKFAGPNLNSVRGFDVVDNIKTSVESACPGVVSCADIVAIAARDSVLLSGGPTWKVLLGRRDALVANQSGANTGLPSPFDNLGTITLKFANVGLNLKDVVCLLFSNRLFNFAGTGNPDSTLDTNMLSDLQNICPVNGDANKATFLDRNSNDLFDNHYFQNLLNGKGLLSSDQILFSSDEAKTTTQSLVQSYSTNSDLFFADFANSMIKMGNISPLTGSSGQIRKNCRVVNS</sequence>
<dbReference type="InterPro" id="IPR010255">
    <property type="entry name" value="Haem_peroxidase_sf"/>
</dbReference>
<evidence type="ECO:0000256" key="1">
    <source>
        <dbReference type="ARBA" id="ARBA00000189"/>
    </source>
</evidence>
<feature type="binding site" evidence="19">
    <location>
        <position position="390"/>
    </location>
    <ligand>
        <name>Ca(2+)</name>
        <dbReference type="ChEBI" id="CHEBI:29108"/>
        <label>1</label>
    </ligand>
</feature>
<dbReference type="Proteomes" id="UP000237347">
    <property type="component" value="Unassembled WGS sequence"/>
</dbReference>
<keyword evidence="16" id="KW-0376">Hydrogen peroxide</keyword>
<dbReference type="PANTHER" id="PTHR31388">
    <property type="entry name" value="PEROXIDASE 72-RELATED"/>
    <property type="match status" value="1"/>
</dbReference>
<dbReference type="GO" id="GO:0042744">
    <property type="term" value="P:hydrogen peroxide catabolic process"/>
    <property type="evidence" value="ECO:0007669"/>
    <property type="project" value="UniProtKB-KW"/>
</dbReference>
<feature type="binding site" evidence="19">
    <location>
        <position position="546"/>
    </location>
    <ligand>
        <name>Ca(2+)</name>
        <dbReference type="ChEBI" id="CHEBI:29108"/>
        <label>2</label>
    </ligand>
</feature>
<feature type="disulfide bond" evidence="21">
    <location>
        <begin position="434"/>
        <end position="626"/>
    </location>
</feature>
<evidence type="ECO:0000256" key="18">
    <source>
        <dbReference type="PIRSR" id="PIRSR600823-2"/>
    </source>
</evidence>
<dbReference type="FunFam" id="1.10.520.10:FF:000006">
    <property type="entry name" value="Peroxidase"/>
    <property type="match status" value="1"/>
</dbReference>
<dbReference type="GO" id="GO:0006979">
    <property type="term" value="P:response to oxidative stress"/>
    <property type="evidence" value="ECO:0007669"/>
    <property type="project" value="InterPro"/>
</dbReference>
<dbReference type="InterPro" id="IPR019794">
    <property type="entry name" value="Peroxidases_AS"/>
</dbReference>
<evidence type="ECO:0000313" key="27">
    <source>
        <dbReference type="Proteomes" id="UP000237347"/>
    </source>
</evidence>
<feature type="disulfide bond" evidence="21">
    <location>
        <begin position="501"/>
        <end position="533"/>
    </location>
</feature>
<evidence type="ECO:0000256" key="24">
    <source>
        <dbReference type="SAM" id="SignalP"/>
    </source>
</evidence>
<feature type="binding site" evidence="19">
    <location>
        <position position="388"/>
    </location>
    <ligand>
        <name>Ca(2+)</name>
        <dbReference type="ChEBI" id="CHEBI:29108"/>
        <label>1</label>
    </ligand>
</feature>
<feature type="domain" description="Plant heme peroxidase family profile" evidence="25">
    <location>
        <begin position="26"/>
        <end position="319"/>
    </location>
</feature>
<evidence type="ECO:0000256" key="10">
    <source>
        <dbReference type="ARBA" id="ARBA00022729"/>
    </source>
</evidence>
<dbReference type="PRINTS" id="PR00461">
    <property type="entry name" value="PLPEROXIDASE"/>
</dbReference>
<dbReference type="InterPro" id="IPR033905">
    <property type="entry name" value="Secretory_peroxidase"/>
</dbReference>
<dbReference type="GO" id="GO:0140825">
    <property type="term" value="F:lactoperoxidase activity"/>
    <property type="evidence" value="ECO:0007669"/>
    <property type="project" value="UniProtKB-EC"/>
</dbReference>
<evidence type="ECO:0000256" key="21">
    <source>
        <dbReference type="PIRSR" id="PIRSR600823-5"/>
    </source>
</evidence>
<dbReference type="PRINTS" id="PR00458">
    <property type="entry name" value="PEROXIDASE"/>
</dbReference>
<keyword evidence="15" id="KW-0325">Glycoprotein</keyword>
<comment type="cofactor">
    <cofactor evidence="2">
        <name>heme b</name>
        <dbReference type="ChEBI" id="CHEBI:60344"/>
    </cofactor>
</comment>
<evidence type="ECO:0000256" key="14">
    <source>
        <dbReference type="ARBA" id="ARBA00023157"/>
    </source>
</evidence>
<keyword evidence="23" id="KW-0812">Transmembrane</keyword>
<name>A0AAW0M0L6_QUESU</name>
<feature type="transmembrane region" description="Helical" evidence="23">
    <location>
        <begin position="322"/>
        <end position="338"/>
    </location>
</feature>
<evidence type="ECO:0000256" key="6">
    <source>
        <dbReference type="ARBA" id="ARBA00022525"/>
    </source>
</evidence>
<feature type="binding site" evidence="18">
    <location>
        <position position="476"/>
    </location>
    <ligand>
        <name>substrate</name>
    </ligand>
</feature>
<organism evidence="26 27">
    <name type="scientific">Quercus suber</name>
    <name type="common">Cork oak</name>
    <dbReference type="NCBI Taxonomy" id="58331"/>
    <lineage>
        <taxon>Eukaryota</taxon>
        <taxon>Viridiplantae</taxon>
        <taxon>Streptophyta</taxon>
        <taxon>Embryophyta</taxon>
        <taxon>Tracheophyta</taxon>
        <taxon>Spermatophyta</taxon>
        <taxon>Magnoliopsida</taxon>
        <taxon>eudicotyledons</taxon>
        <taxon>Gunneridae</taxon>
        <taxon>Pentapetalae</taxon>
        <taxon>rosids</taxon>
        <taxon>fabids</taxon>
        <taxon>Fagales</taxon>
        <taxon>Fagaceae</taxon>
        <taxon>Quercus</taxon>
    </lineage>
</organism>
<evidence type="ECO:0000256" key="12">
    <source>
        <dbReference type="ARBA" id="ARBA00023002"/>
    </source>
</evidence>
<evidence type="ECO:0000256" key="4">
    <source>
        <dbReference type="ARBA" id="ARBA00004613"/>
    </source>
</evidence>
<reference evidence="26 27" key="1">
    <citation type="journal article" date="2018" name="Sci. Data">
        <title>The draft genome sequence of cork oak.</title>
        <authorList>
            <person name="Ramos A.M."/>
            <person name="Usie A."/>
            <person name="Barbosa P."/>
            <person name="Barros P.M."/>
            <person name="Capote T."/>
            <person name="Chaves I."/>
            <person name="Simoes F."/>
            <person name="Abreu I."/>
            <person name="Carrasquinho I."/>
            <person name="Faro C."/>
            <person name="Guimaraes J.B."/>
            <person name="Mendonca D."/>
            <person name="Nobrega F."/>
            <person name="Rodrigues L."/>
            <person name="Saibo N.J.M."/>
            <person name="Varela M.C."/>
            <person name="Egas C."/>
            <person name="Matos J."/>
            <person name="Miguel C.M."/>
            <person name="Oliveira M.M."/>
            <person name="Ricardo C.P."/>
            <person name="Goncalves S."/>
        </authorList>
    </citation>
    <scope>NUCLEOTIDE SEQUENCE [LARGE SCALE GENOMIC DNA]</scope>
    <source>
        <strain evidence="27">cv. HL8</strain>
    </source>
</reference>
<dbReference type="InterPro" id="IPR002016">
    <property type="entry name" value="Haem_peroxidase"/>
</dbReference>
<dbReference type="FunFam" id="1.10.520.10:FF:000009">
    <property type="entry name" value="Peroxidase"/>
    <property type="match status" value="1"/>
</dbReference>
<keyword evidence="23" id="KW-0472">Membrane</keyword>
<feature type="domain" description="Plant heme peroxidase family profile" evidence="25">
    <location>
        <begin position="341"/>
        <end position="630"/>
    </location>
</feature>
<dbReference type="EC" id="1.11.1.7" evidence="5"/>
<evidence type="ECO:0000256" key="3">
    <source>
        <dbReference type="ARBA" id="ARBA00002322"/>
    </source>
</evidence>
<feature type="disulfide bond" evidence="21">
    <location>
        <begin position="351"/>
        <end position="428"/>
    </location>
</feature>
<evidence type="ECO:0000256" key="16">
    <source>
        <dbReference type="ARBA" id="ARBA00023324"/>
    </source>
</evidence>
<evidence type="ECO:0000256" key="2">
    <source>
        <dbReference type="ARBA" id="ARBA00001970"/>
    </source>
</evidence>
<feature type="binding site" evidence="19">
    <location>
        <position position="386"/>
    </location>
    <ligand>
        <name>Ca(2+)</name>
        <dbReference type="ChEBI" id="CHEBI:29108"/>
        <label>1</label>
    </ligand>
</feature>
<comment type="similarity">
    <text evidence="22">Belongs to the peroxidase family.</text>
</comment>
<dbReference type="GO" id="GO:0005576">
    <property type="term" value="C:extracellular region"/>
    <property type="evidence" value="ECO:0007669"/>
    <property type="project" value="UniProtKB-SubCell"/>
</dbReference>
<dbReference type="SUPFAM" id="SSF48113">
    <property type="entry name" value="Heme-dependent peroxidases"/>
    <property type="match status" value="2"/>
</dbReference>
<comment type="catalytic activity">
    <reaction evidence="1">
        <text>2 a phenolic donor + H2O2 = 2 a phenolic radical donor + 2 H2O</text>
        <dbReference type="Rhea" id="RHEA:56136"/>
        <dbReference type="ChEBI" id="CHEBI:15377"/>
        <dbReference type="ChEBI" id="CHEBI:16240"/>
        <dbReference type="ChEBI" id="CHEBI:139520"/>
        <dbReference type="ChEBI" id="CHEBI:139521"/>
        <dbReference type="EC" id="1.11.1.7"/>
    </reaction>
</comment>
<evidence type="ECO:0000256" key="19">
    <source>
        <dbReference type="PIRSR" id="PIRSR600823-3"/>
    </source>
</evidence>
<dbReference type="CDD" id="cd00693">
    <property type="entry name" value="secretory_peroxidase"/>
    <property type="match status" value="2"/>
</dbReference>
<keyword evidence="27" id="KW-1185">Reference proteome</keyword>
<feature type="binding site" evidence="19">
    <location>
        <position position="392"/>
    </location>
    <ligand>
        <name>Ca(2+)</name>
        <dbReference type="ChEBI" id="CHEBI:29108"/>
        <label>1</label>
    </ligand>
</feature>
<evidence type="ECO:0000256" key="9">
    <source>
        <dbReference type="ARBA" id="ARBA00022723"/>
    </source>
</evidence>
<dbReference type="AlphaFoldDB" id="A0AAW0M0L6"/>